<name>R0LFY3_ANAPL</name>
<gene>
    <name evidence="2" type="ORF">Anapl_00753</name>
</gene>
<protein>
    <submittedName>
        <fullName evidence="2">Ena/VASP-like protein</fullName>
    </submittedName>
</protein>
<dbReference type="GO" id="GO:0017124">
    <property type="term" value="F:SH3 domain binding"/>
    <property type="evidence" value="ECO:0007669"/>
    <property type="project" value="TreeGrafter"/>
</dbReference>
<accession>R0LFY3</accession>
<dbReference type="EMBL" id="KB743197">
    <property type="protein sequence ID" value="EOB00450.1"/>
    <property type="molecule type" value="Genomic_DNA"/>
</dbReference>
<evidence type="ECO:0000256" key="1">
    <source>
        <dbReference type="SAM" id="MobiDB-lite"/>
    </source>
</evidence>
<feature type="compositionally biased region" description="Polar residues" evidence="1">
    <location>
        <begin position="254"/>
        <end position="278"/>
    </location>
</feature>
<dbReference type="PANTHER" id="PTHR11202">
    <property type="entry name" value="SPROUTY-RELATED, EVH1 DOMAIN-CONTAINING PROTEIN FAMILY MEMBER"/>
    <property type="match status" value="1"/>
</dbReference>
<organism evidence="2 3">
    <name type="scientific">Anas platyrhynchos</name>
    <name type="common">Mallard</name>
    <name type="synonym">Anas boschas</name>
    <dbReference type="NCBI Taxonomy" id="8839"/>
    <lineage>
        <taxon>Eukaryota</taxon>
        <taxon>Metazoa</taxon>
        <taxon>Chordata</taxon>
        <taxon>Craniata</taxon>
        <taxon>Vertebrata</taxon>
        <taxon>Euteleostomi</taxon>
        <taxon>Archelosauria</taxon>
        <taxon>Archosauria</taxon>
        <taxon>Dinosauria</taxon>
        <taxon>Saurischia</taxon>
        <taxon>Theropoda</taxon>
        <taxon>Coelurosauria</taxon>
        <taxon>Aves</taxon>
        <taxon>Neognathae</taxon>
        <taxon>Galloanserae</taxon>
        <taxon>Anseriformes</taxon>
        <taxon>Anatidae</taxon>
        <taxon>Anatinae</taxon>
        <taxon>Anas</taxon>
    </lineage>
</organism>
<reference evidence="3" key="1">
    <citation type="journal article" date="2013" name="Nat. Genet.">
        <title>The duck genome and transcriptome provide insight into an avian influenza virus reservoir species.</title>
        <authorList>
            <person name="Huang Y."/>
            <person name="Li Y."/>
            <person name="Burt D.W."/>
            <person name="Chen H."/>
            <person name="Zhang Y."/>
            <person name="Qian W."/>
            <person name="Kim H."/>
            <person name="Gan S."/>
            <person name="Zhao Y."/>
            <person name="Li J."/>
            <person name="Yi K."/>
            <person name="Feng H."/>
            <person name="Zhu P."/>
            <person name="Li B."/>
            <person name="Liu Q."/>
            <person name="Fairley S."/>
            <person name="Magor K.E."/>
            <person name="Du Z."/>
            <person name="Hu X."/>
            <person name="Goodman L."/>
            <person name="Tafer H."/>
            <person name="Vignal A."/>
            <person name="Lee T."/>
            <person name="Kim K.W."/>
            <person name="Sheng Z."/>
            <person name="An Y."/>
            <person name="Searle S."/>
            <person name="Herrero J."/>
            <person name="Groenen M.A."/>
            <person name="Crooijmans R.P."/>
            <person name="Faraut T."/>
            <person name="Cai Q."/>
            <person name="Webster R.G."/>
            <person name="Aldridge J.R."/>
            <person name="Warren W.C."/>
            <person name="Bartschat S."/>
            <person name="Kehr S."/>
            <person name="Marz M."/>
            <person name="Stadler P.F."/>
            <person name="Smith J."/>
            <person name="Kraus R.H."/>
            <person name="Zhao Y."/>
            <person name="Ren L."/>
            <person name="Fei J."/>
            <person name="Morisson M."/>
            <person name="Kaiser P."/>
            <person name="Griffin D.K."/>
            <person name="Rao M."/>
            <person name="Pitel F."/>
            <person name="Wang J."/>
            <person name="Li N."/>
        </authorList>
    </citation>
    <scope>NUCLEOTIDE SEQUENCE [LARGE SCALE GENOMIC DNA]</scope>
</reference>
<proteinExistence type="predicted"/>
<feature type="region of interest" description="Disordered" evidence="1">
    <location>
        <begin position="78"/>
        <end position="129"/>
    </location>
</feature>
<dbReference type="GO" id="GO:0005522">
    <property type="term" value="F:profilin binding"/>
    <property type="evidence" value="ECO:0007669"/>
    <property type="project" value="TreeGrafter"/>
</dbReference>
<feature type="compositionally biased region" description="Polar residues" evidence="1">
    <location>
        <begin position="120"/>
        <end position="129"/>
    </location>
</feature>
<evidence type="ECO:0000313" key="2">
    <source>
        <dbReference type="EMBL" id="EOB00450.1"/>
    </source>
</evidence>
<evidence type="ECO:0000313" key="3">
    <source>
        <dbReference type="Proteomes" id="UP000296049"/>
    </source>
</evidence>
<feature type="region of interest" description="Disordered" evidence="1">
    <location>
        <begin position="32"/>
        <end position="62"/>
    </location>
</feature>
<sequence length="479" mass="50888">MEAFNVSLPGLEKLIKAAKALQFLEERFGEHDGHSRSCFPLGRPPASAPHTDPVAGHHGDVTQQHPCLRRWAEVSWAAGQGPAAQRQVQNGPSPDEMEAQRRQVMEQQQQRQESLERRTSTTGMYQTPGSKAAVVSPCMSSLAVVGGCQHEGVDVPAVPGRGLPIALRHKARYSAEQKRALESHRWGFCSHEPEDGSGGSSPSGVSKSDANRTSSGGGGGGLMEEMNKLLAKRRKAASQSDKPADKKEEESQNDDASTSPSPGTRGPTQQQQNSSGIKTNYWMKPVSSSNDVAMDALDFDRMKQGGWEEGNEDSPCSCSAMEQERRARAETSVTYCWSVKVLTQLYTQPCPRDRGQQQEEARGSARFQLMPHAASKHSSGLAGVKAGVLVALVTGRHQEVVFAIVALPEDFPLTAPAVVCLFLPGGSGDRKATGGGCNCGTTRGFPPHSTCSSLPVPAVGQGAPPGCGGSAATQQPGPF</sequence>
<keyword evidence="3" id="KW-1185">Reference proteome</keyword>
<feature type="region of interest" description="Disordered" evidence="1">
    <location>
        <begin position="190"/>
        <end position="283"/>
    </location>
</feature>
<dbReference type="Proteomes" id="UP000296049">
    <property type="component" value="Unassembled WGS sequence"/>
</dbReference>
<dbReference type="PANTHER" id="PTHR11202:SF4">
    <property type="entry name" value="ENA_VASP-LIKE PROTEIN"/>
    <property type="match status" value="1"/>
</dbReference>
<dbReference type="GO" id="GO:0008154">
    <property type="term" value="P:actin polymerization or depolymerization"/>
    <property type="evidence" value="ECO:0007669"/>
    <property type="project" value="TreeGrafter"/>
</dbReference>
<dbReference type="AlphaFoldDB" id="R0LFY3"/>
<dbReference type="GO" id="GO:0030838">
    <property type="term" value="P:positive regulation of actin filament polymerization"/>
    <property type="evidence" value="ECO:0007669"/>
    <property type="project" value="TreeGrafter"/>
</dbReference>